<keyword evidence="7" id="KW-1185">Reference proteome</keyword>
<evidence type="ECO:0000256" key="1">
    <source>
        <dbReference type="ARBA" id="ARBA00004370"/>
    </source>
</evidence>
<dbReference type="OrthoDB" id="67317at2759"/>
<evidence type="ECO:0000313" key="6">
    <source>
        <dbReference type="EMBL" id="CAG8454997.1"/>
    </source>
</evidence>
<protein>
    <submittedName>
        <fullName evidence="6">3092_t:CDS:1</fullName>
    </submittedName>
</protein>
<gene>
    <name evidence="6" type="ORF">ALEPTO_LOCUS1230</name>
</gene>
<organism evidence="6 7">
    <name type="scientific">Ambispora leptoticha</name>
    <dbReference type="NCBI Taxonomy" id="144679"/>
    <lineage>
        <taxon>Eukaryota</taxon>
        <taxon>Fungi</taxon>
        <taxon>Fungi incertae sedis</taxon>
        <taxon>Mucoromycota</taxon>
        <taxon>Glomeromycotina</taxon>
        <taxon>Glomeromycetes</taxon>
        <taxon>Archaeosporales</taxon>
        <taxon>Ambisporaceae</taxon>
        <taxon>Ambispora</taxon>
    </lineage>
</organism>
<dbReference type="AlphaFoldDB" id="A0A9N8VH53"/>
<feature type="transmembrane region" description="Helical" evidence="5">
    <location>
        <begin position="12"/>
        <end position="33"/>
    </location>
</feature>
<dbReference type="Pfam" id="PF23489">
    <property type="entry name" value="V-ATPase_su_f"/>
    <property type="match status" value="1"/>
</dbReference>
<keyword evidence="3 5" id="KW-1133">Transmembrane helix</keyword>
<evidence type="ECO:0000256" key="4">
    <source>
        <dbReference type="ARBA" id="ARBA00023136"/>
    </source>
</evidence>
<evidence type="ECO:0000256" key="5">
    <source>
        <dbReference type="SAM" id="Phobius"/>
    </source>
</evidence>
<sequence length="121" mass="13365">MVKLAFINPTLSIFCTGLSAAGVIFLVVLGALFDAEVESLTESTHDPDDPHAVASACYLAAVIYAAFLTTCGCQIISLEDALFQSFYGGELHFEIFTFWELEYLKPPGKRIRRKLTYLSYA</sequence>
<comment type="subcellular location">
    <subcellularLocation>
        <location evidence="1">Membrane</location>
    </subcellularLocation>
</comment>
<name>A0A9N8VH53_9GLOM</name>
<feature type="transmembrane region" description="Helical" evidence="5">
    <location>
        <begin position="53"/>
        <end position="76"/>
    </location>
</feature>
<keyword evidence="4 5" id="KW-0472">Membrane</keyword>
<keyword evidence="2 5" id="KW-0812">Transmembrane</keyword>
<dbReference type="EMBL" id="CAJVPS010000124">
    <property type="protein sequence ID" value="CAG8454997.1"/>
    <property type="molecule type" value="Genomic_DNA"/>
</dbReference>
<proteinExistence type="predicted"/>
<comment type="caution">
    <text evidence="6">The sequence shown here is derived from an EMBL/GenBank/DDBJ whole genome shotgun (WGS) entry which is preliminary data.</text>
</comment>
<reference evidence="6" key="1">
    <citation type="submission" date="2021-06" db="EMBL/GenBank/DDBJ databases">
        <authorList>
            <person name="Kallberg Y."/>
            <person name="Tangrot J."/>
            <person name="Rosling A."/>
        </authorList>
    </citation>
    <scope>NUCLEOTIDE SEQUENCE</scope>
    <source>
        <strain evidence="6">FL130A</strain>
    </source>
</reference>
<dbReference type="GO" id="GO:0016020">
    <property type="term" value="C:membrane"/>
    <property type="evidence" value="ECO:0007669"/>
    <property type="project" value="UniProtKB-SubCell"/>
</dbReference>
<evidence type="ECO:0000313" key="7">
    <source>
        <dbReference type="Proteomes" id="UP000789508"/>
    </source>
</evidence>
<evidence type="ECO:0000256" key="3">
    <source>
        <dbReference type="ARBA" id="ARBA00022989"/>
    </source>
</evidence>
<evidence type="ECO:0000256" key="2">
    <source>
        <dbReference type="ARBA" id="ARBA00022692"/>
    </source>
</evidence>
<dbReference type="Proteomes" id="UP000789508">
    <property type="component" value="Unassembled WGS sequence"/>
</dbReference>
<dbReference type="InterPro" id="IPR056552">
    <property type="entry name" value="Ribonucl_Kappa"/>
</dbReference>
<accession>A0A9N8VH53</accession>